<dbReference type="SUPFAM" id="SSF51735">
    <property type="entry name" value="NAD(P)-binding Rossmann-fold domains"/>
    <property type="match status" value="1"/>
</dbReference>
<feature type="domain" description="NmrA-like" evidence="1">
    <location>
        <begin position="3"/>
        <end position="283"/>
    </location>
</feature>
<dbReference type="Gene3D" id="3.90.25.10">
    <property type="entry name" value="UDP-galactose 4-epimerase, domain 1"/>
    <property type="match status" value="1"/>
</dbReference>
<dbReference type="InterPro" id="IPR051604">
    <property type="entry name" value="Ergot_Alk_Oxidoreductase"/>
</dbReference>
<protein>
    <recommendedName>
        <fullName evidence="1">NmrA-like domain-containing protein</fullName>
    </recommendedName>
</protein>
<dbReference type="Gene3D" id="3.40.50.720">
    <property type="entry name" value="NAD(P)-binding Rossmann-like Domain"/>
    <property type="match status" value="1"/>
</dbReference>
<organism evidence="2">
    <name type="scientific">hydrothermal vent metagenome</name>
    <dbReference type="NCBI Taxonomy" id="652676"/>
    <lineage>
        <taxon>unclassified sequences</taxon>
        <taxon>metagenomes</taxon>
        <taxon>ecological metagenomes</taxon>
    </lineage>
</organism>
<sequence length="293" mass="32170">MYVITGATGNTGKIIASTLLEAGKKVRIVSRGAEKAKELTARGAELFHGSTDDTELLKNAFDGATAVYAMLPMNMQAEDYTEFQMKHANAIAEALEYCKVKNVVTLSSQGAHLDVGSGIILGLHKMEKLFNKIEGLNTLHLRPCYFMENTLGMVGLIKESGIMGSPIKEDLSFPVIATKDIADYAAKRLLALDFEGNNYQDLLGARNVTYAEMAKVYGAAIGKPDLNYVEFPYEDFKSAFMGMGASENVADKMNEFLKRVNAGEIFIAERNEANTTPTTIEEFSKTFSYVYNL</sequence>
<dbReference type="InterPro" id="IPR008030">
    <property type="entry name" value="NmrA-like"/>
</dbReference>
<accession>A0A3B1C187</accession>
<dbReference type="AlphaFoldDB" id="A0A3B1C187"/>
<proteinExistence type="predicted"/>
<name>A0A3B1C187_9ZZZZ</name>
<gene>
    <name evidence="2" type="ORF">MNBD_IGNAVI01-2064</name>
</gene>
<reference evidence="2" key="1">
    <citation type="submission" date="2018-06" db="EMBL/GenBank/DDBJ databases">
        <authorList>
            <person name="Zhirakovskaya E."/>
        </authorList>
    </citation>
    <scope>NUCLEOTIDE SEQUENCE</scope>
</reference>
<dbReference type="PANTHER" id="PTHR43162:SF1">
    <property type="entry name" value="PRESTALK A DIFFERENTIATION PROTEIN A"/>
    <property type="match status" value="1"/>
</dbReference>
<evidence type="ECO:0000259" key="1">
    <source>
        <dbReference type="Pfam" id="PF05368"/>
    </source>
</evidence>
<dbReference type="InterPro" id="IPR036291">
    <property type="entry name" value="NAD(P)-bd_dom_sf"/>
</dbReference>
<dbReference type="EMBL" id="UOGD01000100">
    <property type="protein sequence ID" value="VAX18363.1"/>
    <property type="molecule type" value="Genomic_DNA"/>
</dbReference>
<evidence type="ECO:0000313" key="2">
    <source>
        <dbReference type="EMBL" id="VAX18363.1"/>
    </source>
</evidence>
<dbReference type="PANTHER" id="PTHR43162">
    <property type="match status" value="1"/>
</dbReference>
<dbReference type="Pfam" id="PF05368">
    <property type="entry name" value="NmrA"/>
    <property type="match status" value="1"/>
</dbReference>